<dbReference type="Pfam" id="PF00076">
    <property type="entry name" value="RRM_1"/>
    <property type="match status" value="1"/>
</dbReference>
<dbReference type="Pfam" id="PF02136">
    <property type="entry name" value="NTF2"/>
    <property type="match status" value="1"/>
</dbReference>
<feature type="compositionally biased region" description="Low complexity" evidence="3">
    <location>
        <begin position="357"/>
        <end position="375"/>
    </location>
</feature>
<dbReference type="SUPFAM" id="SSF54928">
    <property type="entry name" value="RNA-binding domain, RBD"/>
    <property type="match status" value="1"/>
</dbReference>
<feature type="compositionally biased region" description="Gly residues" evidence="3">
    <location>
        <begin position="472"/>
        <end position="508"/>
    </location>
</feature>
<feature type="domain" description="RRM" evidence="4">
    <location>
        <begin position="385"/>
        <end position="466"/>
    </location>
</feature>
<feature type="region of interest" description="Disordered" evidence="3">
    <location>
        <begin position="1"/>
        <end position="48"/>
    </location>
</feature>
<dbReference type="InterPro" id="IPR002075">
    <property type="entry name" value="NTF2_dom"/>
</dbReference>
<feature type="region of interest" description="Disordered" evidence="3">
    <location>
        <begin position="208"/>
        <end position="277"/>
    </location>
</feature>
<sequence>MSAATASAANGSSSTTSTTTTNNNNPASSSAVTPANNNNNNNGATKPAVQPSEVGWLFVTQYYTFLNQNPGRLHCFFTKKSTMVHGTEQDESSPCFGQQQIHDKITSLNFQDAKVFVSNVDSQSSASGGILVQVLGELSNNGGAWCKFAQTFFLAEQPNGYFVLNDIFRYLKNDDEIEAEAEAVDEAIQDEIDEADKNRVQVPHQIEVNNIGNANAMPKLPSSSSTSSSSTAAAAPSGAKAIQAAESKSSSTDPAPLAQAVATSTKAEPTKAEADHVGVDDKLTTALEADQAPAATSAPKSAGAAKDAAAAAKTGTATAAAAAQPTAPPKPKTWATLAASDATRWGSNVSTEAKGVSTSRPTPTPAAASTPAKPAAATTAGTASASVYMKNVVADQVDDASLRQALEAFGTVKDVQIIAQRSCAFAEFTSVEAARKAAAKGSVAVGKNRCIVHIEERRKNVASAANARGNAAGAGAGVGGRGGAGAGRGGAGGRGGAQRGGGGGGGAGRPAPRAAN</sequence>
<dbReference type="PROSITE" id="PS50177">
    <property type="entry name" value="NTF2_DOMAIN"/>
    <property type="match status" value="1"/>
</dbReference>
<dbReference type="InterPro" id="IPR032710">
    <property type="entry name" value="NTF2-like_dom_sf"/>
</dbReference>
<dbReference type="InterPro" id="IPR012677">
    <property type="entry name" value="Nucleotide-bd_a/b_plait_sf"/>
</dbReference>
<evidence type="ECO:0000313" key="6">
    <source>
        <dbReference type="EMBL" id="CCF54393.1"/>
    </source>
</evidence>
<feature type="region of interest" description="Disordered" evidence="3">
    <location>
        <begin position="472"/>
        <end position="516"/>
    </location>
</feature>
<dbReference type="GO" id="GO:0016579">
    <property type="term" value="P:protein deubiquitination"/>
    <property type="evidence" value="ECO:0007669"/>
    <property type="project" value="TreeGrafter"/>
</dbReference>
<dbReference type="Proteomes" id="UP000006174">
    <property type="component" value="Unassembled WGS sequence"/>
</dbReference>
<proteinExistence type="predicted"/>
<feature type="compositionally biased region" description="Basic and acidic residues" evidence="3">
    <location>
        <begin position="268"/>
        <end position="277"/>
    </location>
</feature>
<dbReference type="InterPro" id="IPR000504">
    <property type="entry name" value="RRM_dom"/>
</dbReference>
<dbReference type="SUPFAM" id="SSF54427">
    <property type="entry name" value="NTF2-like"/>
    <property type="match status" value="1"/>
</dbReference>
<dbReference type="CDD" id="cd00780">
    <property type="entry name" value="NTF2"/>
    <property type="match status" value="1"/>
</dbReference>
<protein>
    <submittedName>
        <fullName evidence="6">Related to Ras-GTPase-activating protein binding protein 2</fullName>
    </submittedName>
</protein>
<dbReference type="InterPro" id="IPR018222">
    <property type="entry name" value="Nuclear_transport_factor_2_euk"/>
</dbReference>
<keyword evidence="7" id="KW-1185">Reference proteome</keyword>
<dbReference type="Gene3D" id="3.10.450.50">
    <property type="match status" value="1"/>
</dbReference>
<evidence type="ECO:0000256" key="1">
    <source>
        <dbReference type="ARBA" id="ARBA00022884"/>
    </source>
</evidence>
<evidence type="ECO:0000259" key="4">
    <source>
        <dbReference type="PROSITE" id="PS50102"/>
    </source>
</evidence>
<dbReference type="GO" id="GO:1990904">
    <property type="term" value="C:ribonucleoprotein complex"/>
    <property type="evidence" value="ECO:0007669"/>
    <property type="project" value="TreeGrafter"/>
</dbReference>
<evidence type="ECO:0000259" key="5">
    <source>
        <dbReference type="PROSITE" id="PS50177"/>
    </source>
</evidence>
<evidence type="ECO:0000256" key="3">
    <source>
        <dbReference type="SAM" id="MobiDB-lite"/>
    </source>
</evidence>
<dbReference type="InterPro" id="IPR035979">
    <property type="entry name" value="RBD_domain_sf"/>
</dbReference>
<dbReference type="GO" id="GO:0005829">
    <property type="term" value="C:cytosol"/>
    <property type="evidence" value="ECO:0007669"/>
    <property type="project" value="TreeGrafter"/>
</dbReference>
<dbReference type="PANTHER" id="PTHR10693:SF20">
    <property type="entry name" value="AT27578P"/>
    <property type="match status" value="1"/>
</dbReference>
<dbReference type="eggNOG" id="KOG0116">
    <property type="taxonomic scope" value="Eukaryota"/>
</dbReference>
<accession>I2G5F0</accession>
<name>I2G5F0_USTHO</name>
<feature type="region of interest" description="Disordered" evidence="3">
    <location>
        <begin position="340"/>
        <end position="375"/>
    </location>
</feature>
<dbReference type="GO" id="GO:1990861">
    <property type="term" value="C:Ubp3-Bre5 deubiquitination complex"/>
    <property type="evidence" value="ECO:0007669"/>
    <property type="project" value="TreeGrafter"/>
</dbReference>
<dbReference type="OMA" id="RPRGNAY"/>
<organism evidence="6 7">
    <name type="scientific">Ustilago hordei</name>
    <name type="common">Barley covered smut fungus</name>
    <dbReference type="NCBI Taxonomy" id="120017"/>
    <lineage>
        <taxon>Eukaryota</taxon>
        <taxon>Fungi</taxon>
        <taxon>Dikarya</taxon>
        <taxon>Basidiomycota</taxon>
        <taxon>Ustilaginomycotina</taxon>
        <taxon>Ustilaginomycetes</taxon>
        <taxon>Ustilaginales</taxon>
        <taxon>Ustilaginaceae</taxon>
        <taxon>Ustilago</taxon>
    </lineage>
</organism>
<gene>
    <name evidence="6" type="ORF">UHOR_02122</name>
</gene>
<dbReference type="Gene3D" id="3.30.70.330">
    <property type="match status" value="1"/>
</dbReference>
<reference evidence="6 7" key="1">
    <citation type="journal article" date="2012" name="Plant Cell">
        <title>Genome comparison of barley and maize smut fungi reveals targeted loss of RNA silencing components and species-specific presence of transposable elements.</title>
        <authorList>
            <person name="Laurie J.D."/>
            <person name="Ali S."/>
            <person name="Linning R."/>
            <person name="Mannhaupt G."/>
            <person name="Wong P."/>
            <person name="Gueldener U."/>
            <person name="Muensterkoetter M."/>
            <person name="Moore R."/>
            <person name="Kahmann R."/>
            <person name="Bakkeren G."/>
            <person name="Schirawski J."/>
        </authorList>
    </citation>
    <scope>NUCLEOTIDE SEQUENCE [LARGE SCALE GENOMIC DNA]</scope>
    <source>
        <strain evidence="7">Uh4875-4</strain>
    </source>
</reference>
<dbReference type="AlphaFoldDB" id="I2G5F0"/>
<dbReference type="FunFam" id="3.10.450.50:FF:000003">
    <property type="entry name" value="Nuclear transport factor 2 family protein"/>
    <property type="match status" value="1"/>
</dbReference>
<dbReference type="EMBL" id="CAGI01000191">
    <property type="protein sequence ID" value="CCF54393.1"/>
    <property type="molecule type" value="Genomic_DNA"/>
</dbReference>
<comment type="caution">
    <text evidence="6">The sequence shown here is derived from an EMBL/GenBank/DDBJ whole genome shotgun (WGS) entry which is preliminary data.</text>
</comment>
<dbReference type="STRING" id="1128400.I2G5F0"/>
<feature type="domain" description="NTF2" evidence="5">
    <location>
        <begin position="54"/>
        <end position="170"/>
    </location>
</feature>
<feature type="compositionally biased region" description="Low complexity" evidence="3">
    <location>
        <begin position="221"/>
        <end position="237"/>
    </location>
</feature>
<evidence type="ECO:0000256" key="2">
    <source>
        <dbReference type="PROSITE-ProRule" id="PRU00176"/>
    </source>
</evidence>
<dbReference type="GO" id="GO:0003729">
    <property type="term" value="F:mRNA binding"/>
    <property type="evidence" value="ECO:0007669"/>
    <property type="project" value="TreeGrafter"/>
</dbReference>
<evidence type="ECO:0000313" key="7">
    <source>
        <dbReference type="Proteomes" id="UP000006174"/>
    </source>
</evidence>
<dbReference type="PROSITE" id="PS50102">
    <property type="entry name" value="RRM"/>
    <property type="match status" value="1"/>
</dbReference>
<keyword evidence="1 2" id="KW-0694">RNA-binding</keyword>
<dbReference type="CDD" id="cd00590">
    <property type="entry name" value="RRM_SF"/>
    <property type="match status" value="1"/>
</dbReference>
<feature type="compositionally biased region" description="Low complexity" evidence="3">
    <location>
        <begin position="1"/>
        <end position="45"/>
    </location>
</feature>
<dbReference type="HOGENOM" id="CLU_022209_2_1_1"/>
<dbReference type="InterPro" id="IPR039539">
    <property type="entry name" value="Ras_GTPase_bind_prot"/>
</dbReference>
<dbReference type="GO" id="GO:0034517">
    <property type="term" value="P:ribophagy"/>
    <property type="evidence" value="ECO:0007669"/>
    <property type="project" value="TreeGrafter"/>
</dbReference>
<dbReference type="PANTHER" id="PTHR10693">
    <property type="entry name" value="RAS GTPASE-ACTIVATING PROTEIN-BINDING PROTEIN"/>
    <property type="match status" value="1"/>
</dbReference>
<dbReference type="SMART" id="SM00360">
    <property type="entry name" value="RRM"/>
    <property type="match status" value="1"/>
</dbReference>